<evidence type="ECO:0000313" key="2">
    <source>
        <dbReference type="EMBL" id="RDI68928.1"/>
    </source>
</evidence>
<keyword evidence="1" id="KW-0472">Membrane</keyword>
<comment type="caution">
    <text evidence="2">The sequence shown here is derived from an EMBL/GenBank/DDBJ whole genome shotgun (WGS) entry which is preliminary data.</text>
</comment>
<organism evidence="2 3">
    <name type="scientific">Nocardia pseudobrasiliensis</name>
    <dbReference type="NCBI Taxonomy" id="45979"/>
    <lineage>
        <taxon>Bacteria</taxon>
        <taxon>Bacillati</taxon>
        <taxon>Actinomycetota</taxon>
        <taxon>Actinomycetes</taxon>
        <taxon>Mycobacteriales</taxon>
        <taxon>Nocardiaceae</taxon>
        <taxon>Nocardia</taxon>
    </lineage>
</organism>
<dbReference type="STRING" id="1210086.GCA_001613105_00317"/>
<name>A0A370IDY9_9NOCA</name>
<dbReference type="RefSeq" id="WP_067991904.1">
    <property type="nucleotide sequence ID" value="NZ_QQBC01000001.1"/>
</dbReference>
<protein>
    <submittedName>
        <fullName evidence="2">Uncharacterized protein</fullName>
    </submittedName>
</protein>
<dbReference type="AlphaFoldDB" id="A0A370IDY9"/>
<reference evidence="2 3" key="1">
    <citation type="submission" date="2018-07" db="EMBL/GenBank/DDBJ databases">
        <title>Genomic Encyclopedia of Type Strains, Phase IV (KMG-IV): sequencing the most valuable type-strain genomes for metagenomic binning, comparative biology and taxonomic classification.</title>
        <authorList>
            <person name="Goeker M."/>
        </authorList>
    </citation>
    <scope>NUCLEOTIDE SEQUENCE [LARGE SCALE GENOMIC DNA]</scope>
    <source>
        <strain evidence="2 3">DSM 44290</strain>
    </source>
</reference>
<feature type="transmembrane region" description="Helical" evidence="1">
    <location>
        <begin position="6"/>
        <end position="25"/>
    </location>
</feature>
<dbReference type="EMBL" id="QQBC01000001">
    <property type="protein sequence ID" value="RDI68928.1"/>
    <property type="molecule type" value="Genomic_DNA"/>
</dbReference>
<keyword evidence="1" id="KW-0812">Transmembrane</keyword>
<accession>A0A370IDY9</accession>
<gene>
    <name evidence="2" type="ORF">DFR76_101464</name>
</gene>
<evidence type="ECO:0000313" key="3">
    <source>
        <dbReference type="Proteomes" id="UP000254869"/>
    </source>
</evidence>
<keyword evidence="3" id="KW-1185">Reference proteome</keyword>
<keyword evidence="1" id="KW-1133">Transmembrane helix</keyword>
<sequence length="92" mass="9919">MKTIALRSIPVLGWIYVGLGLVAAGTGRGPRGPILRALWWIDVFLSVVVHAAQIPAALRAADGTGRSPVRTAVLTQIFGLTWWRTQTEGNAR</sequence>
<proteinExistence type="predicted"/>
<dbReference type="Proteomes" id="UP000254869">
    <property type="component" value="Unassembled WGS sequence"/>
</dbReference>
<evidence type="ECO:0000256" key="1">
    <source>
        <dbReference type="SAM" id="Phobius"/>
    </source>
</evidence>